<evidence type="ECO:0000313" key="4">
    <source>
        <dbReference type="Proteomes" id="UP000322225"/>
    </source>
</evidence>
<dbReference type="KEGG" id="ksn:43587096"/>
<dbReference type="EMBL" id="CP144051">
    <property type="protein sequence ID" value="WWD15934.1"/>
    <property type="molecule type" value="Genomic_DNA"/>
</dbReference>
<dbReference type="Pfam" id="PF01553">
    <property type="entry name" value="Acyltransferase"/>
    <property type="match status" value="1"/>
</dbReference>
<dbReference type="RefSeq" id="XP_065822839.1">
    <property type="nucleotide sequence ID" value="XM_065966767.1"/>
</dbReference>
<dbReference type="GeneID" id="43587096"/>
<proteinExistence type="predicted"/>
<dbReference type="SUPFAM" id="SSF69593">
    <property type="entry name" value="Glycerol-3-phosphate (1)-acyltransferase"/>
    <property type="match status" value="1"/>
</dbReference>
<keyword evidence="4" id="KW-1185">Reference proteome</keyword>
<evidence type="ECO:0000256" key="1">
    <source>
        <dbReference type="SAM" id="Phobius"/>
    </source>
</evidence>
<evidence type="ECO:0000259" key="2">
    <source>
        <dbReference type="SMART" id="SM00563"/>
    </source>
</evidence>
<dbReference type="GO" id="GO:0005783">
    <property type="term" value="C:endoplasmic reticulum"/>
    <property type="evidence" value="ECO:0007669"/>
    <property type="project" value="TreeGrafter"/>
</dbReference>
<dbReference type="PANTHER" id="PTHR10983:SF16">
    <property type="entry name" value="LYSOCARDIOLIPIN ACYLTRANSFERASE 1"/>
    <property type="match status" value="1"/>
</dbReference>
<dbReference type="GO" id="GO:0036149">
    <property type="term" value="P:phosphatidylinositol acyl-chain remodeling"/>
    <property type="evidence" value="ECO:0007669"/>
    <property type="project" value="TreeGrafter"/>
</dbReference>
<dbReference type="PANTHER" id="PTHR10983">
    <property type="entry name" value="1-ACYLGLYCEROL-3-PHOSPHATE ACYLTRANSFERASE-RELATED"/>
    <property type="match status" value="1"/>
</dbReference>
<dbReference type="SMART" id="SM00563">
    <property type="entry name" value="PlsC"/>
    <property type="match status" value="1"/>
</dbReference>
<name>A0AAJ8LDP5_9TREE</name>
<sequence length="303" mass="34341">MTHRPLYTIPIKDRPPHGPWMSKILFPLLFTLAQLGINSAQFLLLPLLLVPFAGRQLFESAIGWTKDGYGRLIERDTNGAMTKLNLPDRLVVMSNHQAYLDWMYVWIIACYAGHSSGLIILLKASLKRIPVVGWGMQFFNFIFLKRSWAADRNNLTLALTQLGQKAQSDEEADGSSENTSLLSPKKRSPLWLVIFPEGTITSDDERAKSVKYAKREETVPDLQLLDLTIGYPGVPYGKYPQDWPLSIGEPTSPQSGLATPEESRAFELWLRSVWTAKEKRMEGFYRHQSFDEGTTEVVPVKQL</sequence>
<keyword evidence="1" id="KW-0812">Transmembrane</keyword>
<organism evidence="3 4">
    <name type="scientific">Kwoniella shandongensis</name>
    <dbReference type="NCBI Taxonomy" id="1734106"/>
    <lineage>
        <taxon>Eukaryota</taxon>
        <taxon>Fungi</taxon>
        <taxon>Dikarya</taxon>
        <taxon>Basidiomycota</taxon>
        <taxon>Agaricomycotina</taxon>
        <taxon>Tremellomycetes</taxon>
        <taxon>Tremellales</taxon>
        <taxon>Cryptococcaceae</taxon>
        <taxon>Kwoniella</taxon>
    </lineage>
</organism>
<evidence type="ECO:0000313" key="3">
    <source>
        <dbReference type="EMBL" id="WWD15934.1"/>
    </source>
</evidence>
<feature type="domain" description="Phospholipid/glycerol acyltransferase" evidence="2">
    <location>
        <begin position="90"/>
        <end position="232"/>
    </location>
</feature>
<dbReference type="GO" id="GO:0016746">
    <property type="term" value="F:acyltransferase activity"/>
    <property type="evidence" value="ECO:0007669"/>
    <property type="project" value="InterPro"/>
</dbReference>
<reference evidence="3" key="2">
    <citation type="submission" date="2024-01" db="EMBL/GenBank/DDBJ databases">
        <title>Comparative genomics of Cryptococcus and Kwoniella reveals pathogenesis evolution and contrasting modes of karyotype evolution via chromosome fusion or intercentromeric recombination.</title>
        <authorList>
            <person name="Coelho M.A."/>
            <person name="David-Palma M."/>
            <person name="Shea T."/>
            <person name="Bowers K."/>
            <person name="McGinley-Smith S."/>
            <person name="Mohammad A.W."/>
            <person name="Gnirke A."/>
            <person name="Yurkov A.M."/>
            <person name="Nowrousian M."/>
            <person name="Sun S."/>
            <person name="Cuomo C.A."/>
            <person name="Heitman J."/>
        </authorList>
    </citation>
    <scope>NUCLEOTIDE SEQUENCE</scope>
    <source>
        <strain evidence="3">CBS 12478</strain>
    </source>
</reference>
<feature type="transmembrane region" description="Helical" evidence="1">
    <location>
        <begin position="103"/>
        <end position="122"/>
    </location>
</feature>
<dbReference type="InterPro" id="IPR002123">
    <property type="entry name" value="Plipid/glycerol_acylTrfase"/>
</dbReference>
<gene>
    <name evidence="3" type="ORF">CI109_100358</name>
</gene>
<dbReference type="Proteomes" id="UP000322225">
    <property type="component" value="Chromosome 1"/>
</dbReference>
<feature type="transmembrane region" description="Helical" evidence="1">
    <location>
        <begin position="24"/>
        <end position="49"/>
    </location>
</feature>
<accession>A0AAJ8LDP5</accession>
<keyword evidence="1" id="KW-1133">Transmembrane helix</keyword>
<reference evidence="3" key="1">
    <citation type="submission" date="2017-08" db="EMBL/GenBank/DDBJ databases">
        <authorList>
            <person name="Cuomo C."/>
            <person name="Billmyre B."/>
            <person name="Heitman J."/>
        </authorList>
    </citation>
    <scope>NUCLEOTIDE SEQUENCE</scope>
    <source>
        <strain evidence="3">CBS 12478</strain>
    </source>
</reference>
<dbReference type="CDD" id="cd07990">
    <property type="entry name" value="LPLAT_LCLAT1-like"/>
    <property type="match status" value="1"/>
</dbReference>
<keyword evidence="1" id="KW-0472">Membrane</keyword>
<protein>
    <recommendedName>
        <fullName evidence="2">Phospholipid/glycerol acyltransferase domain-containing protein</fullName>
    </recommendedName>
</protein>
<dbReference type="AlphaFoldDB" id="A0AAJ8LDP5"/>